<dbReference type="EMBL" id="CAJVCH010503460">
    <property type="protein sequence ID" value="CAG7821211.1"/>
    <property type="molecule type" value="Genomic_DNA"/>
</dbReference>
<proteinExistence type="predicted"/>
<dbReference type="Proteomes" id="UP000708208">
    <property type="component" value="Unassembled WGS sequence"/>
</dbReference>
<keyword evidence="2" id="KW-1185">Reference proteome</keyword>
<organism evidence="1 2">
    <name type="scientific">Allacma fusca</name>
    <dbReference type="NCBI Taxonomy" id="39272"/>
    <lineage>
        <taxon>Eukaryota</taxon>
        <taxon>Metazoa</taxon>
        <taxon>Ecdysozoa</taxon>
        <taxon>Arthropoda</taxon>
        <taxon>Hexapoda</taxon>
        <taxon>Collembola</taxon>
        <taxon>Symphypleona</taxon>
        <taxon>Sminthuridae</taxon>
        <taxon>Allacma</taxon>
    </lineage>
</organism>
<dbReference type="AlphaFoldDB" id="A0A8J2KWI9"/>
<protein>
    <submittedName>
        <fullName evidence="1">Uncharacterized protein</fullName>
    </submittedName>
</protein>
<sequence length="406" mass="46740">MIFDYQIVWWSLHNVKVRTTKGYKNPKIQERWSSIAAEMKYLQNLKRGVFIDMTIDFSVDAVYSSENEGSREFVTSFGSMVYKLTHNGVHHTIYGGFLFPVEESVKVYCNDFPNVEDLRLVGGNSRDFVGPSGSLKIEVPMFHVQKVYFGRSHKYRARDRRDIEIFTYFRVPDLLTLVPNVQEIHVAPFTMVKEFRSMNKLHLLRSVTFNRNDNKMSLADGMKCLVESKLKFQSLVIGRKQNAIMDSRFIERNKQSFEALLELGKNTLEHMIIWPFKSNEAVVFPNEMPAVKHITFRGRYVEGCVYFHKGNVLSKIFPNLNKITFMSSSIRMWSAFKTLWLPGGIFHSAKACERIKVKLFGVEPESSVMKVLTNKFASVECVEIVRPAYPDEDALGNNVGGIISCM</sequence>
<name>A0A8J2KWI9_9HEXA</name>
<evidence type="ECO:0000313" key="2">
    <source>
        <dbReference type="Proteomes" id="UP000708208"/>
    </source>
</evidence>
<evidence type="ECO:0000313" key="1">
    <source>
        <dbReference type="EMBL" id="CAG7821211.1"/>
    </source>
</evidence>
<comment type="caution">
    <text evidence="1">The sequence shown here is derived from an EMBL/GenBank/DDBJ whole genome shotgun (WGS) entry which is preliminary data.</text>
</comment>
<reference evidence="1" key="1">
    <citation type="submission" date="2021-06" db="EMBL/GenBank/DDBJ databases">
        <authorList>
            <person name="Hodson N. C."/>
            <person name="Mongue J. A."/>
            <person name="Jaron S. K."/>
        </authorList>
    </citation>
    <scope>NUCLEOTIDE SEQUENCE</scope>
</reference>
<accession>A0A8J2KWI9</accession>
<gene>
    <name evidence="1" type="ORF">AFUS01_LOCUS31560</name>
</gene>